<feature type="compositionally biased region" description="Basic and acidic residues" evidence="1">
    <location>
        <begin position="76"/>
        <end position="88"/>
    </location>
</feature>
<evidence type="ECO:0000313" key="2">
    <source>
        <dbReference type="EMBL" id="CAA7045991.1"/>
    </source>
</evidence>
<sequence>MDQSRAATQQLRKWTNGRCHCHGRIGIGPSCWRNVFTPLVACKGEVSRPEARRCHHQLPSKPINRSLGLISKPHQNQKERERNRERNRVRGRTPRRRRKRRRRRRRRKRRRRRRREGAFGQKLRASRRFSGKPRVVNLG</sequence>
<evidence type="ECO:0000256" key="1">
    <source>
        <dbReference type="SAM" id="MobiDB-lite"/>
    </source>
</evidence>
<organism evidence="2 3">
    <name type="scientific">Microthlaspi erraticum</name>
    <dbReference type="NCBI Taxonomy" id="1685480"/>
    <lineage>
        <taxon>Eukaryota</taxon>
        <taxon>Viridiplantae</taxon>
        <taxon>Streptophyta</taxon>
        <taxon>Embryophyta</taxon>
        <taxon>Tracheophyta</taxon>
        <taxon>Spermatophyta</taxon>
        <taxon>Magnoliopsida</taxon>
        <taxon>eudicotyledons</taxon>
        <taxon>Gunneridae</taxon>
        <taxon>Pentapetalae</taxon>
        <taxon>rosids</taxon>
        <taxon>malvids</taxon>
        <taxon>Brassicales</taxon>
        <taxon>Brassicaceae</taxon>
        <taxon>Coluteocarpeae</taxon>
        <taxon>Microthlaspi</taxon>
    </lineage>
</organism>
<evidence type="ECO:0000313" key="3">
    <source>
        <dbReference type="Proteomes" id="UP000467841"/>
    </source>
</evidence>
<dbReference type="EMBL" id="CACVBM020001336">
    <property type="protein sequence ID" value="CAA7045991.1"/>
    <property type="molecule type" value="Genomic_DNA"/>
</dbReference>
<feature type="compositionally biased region" description="Basic residues" evidence="1">
    <location>
        <begin position="89"/>
        <end position="115"/>
    </location>
</feature>
<reference evidence="2" key="1">
    <citation type="submission" date="2020-01" db="EMBL/GenBank/DDBJ databases">
        <authorList>
            <person name="Mishra B."/>
        </authorList>
    </citation>
    <scope>NUCLEOTIDE SEQUENCE [LARGE SCALE GENOMIC DNA]</scope>
</reference>
<accession>A0A6D2K2Y3</accession>
<feature type="region of interest" description="Disordered" evidence="1">
    <location>
        <begin position="47"/>
        <end position="139"/>
    </location>
</feature>
<proteinExistence type="predicted"/>
<protein>
    <submittedName>
        <fullName evidence="2">Uncharacterized protein</fullName>
    </submittedName>
</protein>
<name>A0A6D2K2Y3_9BRAS</name>
<dbReference type="Proteomes" id="UP000467841">
    <property type="component" value="Unassembled WGS sequence"/>
</dbReference>
<dbReference type="AlphaFoldDB" id="A0A6D2K2Y3"/>
<gene>
    <name evidence="2" type="ORF">MERR_LOCUS33226</name>
</gene>
<comment type="caution">
    <text evidence="2">The sequence shown here is derived from an EMBL/GenBank/DDBJ whole genome shotgun (WGS) entry which is preliminary data.</text>
</comment>
<keyword evidence="3" id="KW-1185">Reference proteome</keyword>